<dbReference type="EMBL" id="JARVCO010000004">
    <property type="protein sequence ID" value="MDZ8117734.1"/>
    <property type="molecule type" value="Genomic_DNA"/>
</dbReference>
<dbReference type="PANTHER" id="PTHR28008:SF1">
    <property type="entry name" value="DOMAIN PROTEIN, PUTATIVE (AFU_ORTHOLOGUE AFUA_3G10980)-RELATED"/>
    <property type="match status" value="1"/>
</dbReference>
<keyword evidence="1" id="KW-0472">Membrane</keyword>
<evidence type="ECO:0000313" key="4">
    <source>
        <dbReference type="Proteomes" id="UP001290861"/>
    </source>
</evidence>
<comment type="caution">
    <text evidence="3">The sequence shown here is derived from an EMBL/GenBank/DDBJ whole genome shotgun (WGS) entry which is preliminary data.</text>
</comment>
<reference evidence="3 4" key="1">
    <citation type="journal article" date="2024" name="Appl. Environ. Microbiol.">
        <title>Pontiella agarivorans sp. nov., a novel marine anaerobic bacterium capable of degrading macroalgal polysaccharides and fixing nitrogen.</title>
        <authorList>
            <person name="Liu N."/>
            <person name="Kivenson V."/>
            <person name="Peng X."/>
            <person name="Cui Z."/>
            <person name="Lankiewicz T.S."/>
            <person name="Gosselin K.M."/>
            <person name="English C.J."/>
            <person name="Blair E.M."/>
            <person name="O'Malley M.A."/>
            <person name="Valentine D.L."/>
        </authorList>
    </citation>
    <scope>NUCLEOTIDE SEQUENCE [LARGE SCALE GENOMIC DNA]</scope>
    <source>
        <strain evidence="3 4">NLcol2</strain>
    </source>
</reference>
<dbReference type="Pfam" id="PF04892">
    <property type="entry name" value="VanZ"/>
    <property type="match status" value="1"/>
</dbReference>
<dbReference type="PANTHER" id="PTHR28008">
    <property type="entry name" value="DOMAIN PROTEIN, PUTATIVE (AFU_ORTHOLOGUE AFUA_3G10980)-RELATED"/>
    <property type="match status" value="1"/>
</dbReference>
<name>A0ABU5MU40_9BACT</name>
<organism evidence="3 4">
    <name type="scientific">Pontiella agarivorans</name>
    <dbReference type="NCBI Taxonomy" id="3038953"/>
    <lineage>
        <taxon>Bacteria</taxon>
        <taxon>Pseudomonadati</taxon>
        <taxon>Kiritimatiellota</taxon>
        <taxon>Kiritimatiellia</taxon>
        <taxon>Kiritimatiellales</taxon>
        <taxon>Pontiellaceae</taxon>
        <taxon>Pontiella</taxon>
    </lineage>
</organism>
<protein>
    <submittedName>
        <fullName evidence="3">VanZ family protein</fullName>
    </submittedName>
</protein>
<dbReference type="Proteomes" id="UP001290861">
    <property type="component" value="Unassembled WGS sequence"/>
</dbReference>
<feature type="transmembrane region" description="Helical" evidence="1">
    <location>
        <begin position="243"/>
        <end position="263"/>
    </location>
</feature>
<keyword evidence="1" id="KW-0812">Transmembrane</keyword>
<dbReference type="Pfam" id="PF13385">
    <property type="entry name" value="Laminin_G_3"/>
    <property type="match status" value="1"/>
</dbReference>
<dbReference type="RefSeq" id="WP_322607537.1">
    <property type="nucleotide sequence ID" value="NZ_JARVCO010000004.1"/>
</dbReference>
<dbReference type="Gene3D" id="2.60.120.200">
    <property type="match status" value="1"/>
</dbReference>
<dbReference type="InterPro" id="IPR013320">
    <property type="entry name" value="ConA-like_dom_sf"/>
</dbReference>
<feature type="domain" description="VanZ-like" evidence="2">
    <location>
        <begin position="236"/>
        <end position="321"/>
    </location>
</feature>
<keyword evidence="1" id="KW-1133">Transmembrane helix</keyword>
<evidence type="ECO:0000259" key="2">
    <source>
        <dbReference type="Pfam" id="PF04892"/>
    </source>
</evidence>
<feature type="transmembrane region" description="Helical" evidence="1">
    <location>
        <begin position="305"/>
        <end position="323"/>
    </location>
</feature>
<evidence type="ECO:0000256" key="1">
    <source>
        <dbReference type="SAM" id="Phobius"/>
    </source>
</evidence>
<dbReference type="InterPro" id="IPR006976">
    <property type="entry name" value="VanZ-like"/>
</dbReference>
<gene>
    <name evidence="3" type="ORF">P9H32_03780</name>
</gene>
<evidence type="ECO:0000313" key="3">
    <source>
        <dbReference type="EMBL" id="MDZ8117734.1"/>
    </source>
</evidence>
<feature type="transmembrane region" description="Helical" evidence="1">
    <location>
        <begin position="270"/>
        <end position="290"/>
    </location>
</feature>
<keyword evidence="4" id="KW-1185">Reference proteome</keyword>
<sequence length="330" mass="37098">MRALFFRFLLISYLSGLVFFAFKPFRLIPGLQYSSRNSALEDRRAAVLFREHLREVDELSLLIQLKPGNVMQAGPARIVTYSRDILHQNFMVGQAGRDLVFRLRTTTTDHNGMNPHLVVPGIFTAGKQLCLVLTYDGAVSRLFVDGEFYSESPFNGGTFDNWGRNHMFAIGDEIPGGRPWTGEVARVAVYNRVLTAEEIGDAIGGEFPESSVYAYCEKGRALKSLRYRNLFVSHDSVYNGHDVIANIAGFIPLAFLFFFSFPVSIQKHRALSVFSLPLFAGALISAFFEFSQRFVEGRVPCLTDLAYNVLGTIIGCILLLIYMRSYRVVL</sequence>
<dbReference type="SUPFAM" id="SSF49899">
    <property type="entry name" value="Concanavalin A-like lectins/glucanases"/>
    <property type="match status" value="1"/>
</dbReference>
<accession>A0ABU5MU40</accession>
<proteinExistence type="predicted"/>